<keyword evidence="11" id="KW-1185">Reference proteome</keyword>
<organism evidence="10 11">
    <name type="scientific">Claviceps africana</name>
    <dbReference type="NCBI Taxonomy" id="83212"/>
    <lineage>
        <taxon>Eukaryota</taxon>
        <taxon>Fungi</taxon>
        <taxon>Dikarya</taxon>
        <taxon>Ascomycota</taxon>
        <taxon>Pezizomycotina</taxon>
        <taxon>Sordariomycetes</taxon>
        <taxon>Hypocreomycetidae</taxon>
        <taxon>Hypocreales</taxon>
        <taxon>Clavicipitaceae</taxon>
        <taxon>Claviceps</taxon>
    </lineage>
</organism>
<dbReference type="Gene3D" id="3.40.50.150">
    <property type="entry name" value="Vaccinia Virus protein VP39"/>
    <property type="match status" value="1"/>
</dbReference>
<evidence type="ECO:0000256" key="4">
    <source>
        <dbReference type="ARBA" id="ARBA00022691"/>
    </source>
</evidence>
<proteinExistence type="inferred from homology"/>
<dbReference type="HAMAP" id="MF_01547">
    <property type="entry name" value="RNA_methyltr_E"/>
    <property type="match status" value="1"/>
</dbReference>
<evidence type="ECO:0000259" key="9">
    <source>
        <dbReference type="Pfam" id="PF01728"/>
    </source>
</evidence>
<evidence type="ECO:0000313" key="11">
    <source>
        <dbReference type="Proteomes" id="UP000811619"/>
    </source>
</evidence>
<accession>A0A8K0JDY2</accession>
<dbReference type="Pfam" id="PF01728">
    <property type="entry name" value="FtsJ"/>
    <property type="match status" value="2"/>
</dbReference>
<reference evidence="10" key="1">
    <citation type="journal article" date="2020" name="bioRxiv">
        <title>Whole genome comparisons of ergot fungi reveals the divergence and evolution of species within the genus Claviceps are the result of varying mechanisms driving genome evolution and host range expansion.</title>
        <authorList>
            <person name="Wyka S.A."/>
            <person name="Mondo S.J."/>
            <person name="Liu M."/>
            <person name="Dettman J."/>
            <person name="Nalam V."/>
            <person name="Broders K.D."/>
        </authorList>
    </citation>
    <scope>NUCLEOTIDE SEQUENCE</scope>
    <source>
        <strain evidence="10">CCC 489</strain>
    </source>
</reference>
<dbReference type="SUPFAM" id="SSF53335">
    <property type="entry name" value="S-adenosyl-L-methionine-dependent methyltransferases"/>
    <property type="match status" value="1"/>
</dbReference>
<dbReference type="Proteomes" id="UP000811619">
    <property type="component" value="Unassembled WGS sequence"/>
</dbReference>
<dbReference type="PANTHER" id="PTHR10920">
    <property type="entry name" value="RIBOSOMAL RNA METHYLTRANSFERASE"/>
    <property type="match status" value="1"/>
</dbReference>
<dbReference type="GO" id="GO:0002128">
    <property type="term" value="P:tRNA nucleoside ribose methylation"/>
    <property type="evidence" value="ECO:0007669"/>
    <property type="project" value="UniProtKB-UniRule"/>
</dbReference>
<evidence type="ECO:0000256" key="1">
    <source>
        <dbReference type="ARBA" id="ARBA00022490"/>
    </source>
</evidence>
<dbReference type="PANTHER" id="PTHR10920:SF12">
    <property type="entry name" value="TRNA (CYTIDINE(32)_GUANOSINE(34)-2'-O)-METHYLTRANSFERASE-RELATED"/>
    <property type="match status" value="1"/>
</dbReference>
<sequence>MGKSSKDKRDAYYRLAKEQGWRARSAFKLLQLDEEFNLFANVSRVVDLCAAPGSWSQVLSRILIQNQKFGLQSWQNQEAHLRRQMLGVFPDAPSRDAQSSLDETIASQHEASRPREEVKIVSIDLQPISPLEGITTLRADITHPATVPLLLRALDAEYDEAKRDGQAQGLASHPVDLVLSDGAPDVTGLHDLDIYVQSQLLFAALNLALCVLKPGGKFVAKIFRGRNVDVLYAQLKIFFEKVVVAKPRSSRASSMEAFIVCLNFRPPVGFKASLEKPLGVGERLDAMVKERELQLPAIAQTRMQNTETGAWDCLLGPVVGLDGRGITELEVYDDDDDDAGRLADPTATTDTGTGTGTGTDKSTRWIAPFISCGDLSAFDSDASYVLPEDHVSLDPVQPPIAPPYRRAVELRAAQYRAAR</sequence>
<evidence type="ECO:0000256" key="3">
    <source>
        <dbReference type="ARBA" id="ARBA00022679"/>
    </source>
</evidence>
<dbReference type="OrthoDB" id="289250at2759"/>
<dbReference type="GO" id="GO:0002181">
    <property type="term" value="P:cytoplasmic translation"/>
    <property type="evidence" value="ECO:0007669"/>
    <property type="project" value="UniProtKB-UniRule"/>
</dbReference>
<evidence type="ECO:0000256" key="7">
    <source>
        <dbReference type="HAMAP-Rule" id="MF_03162"/>
    </source>
</evidence>
<dbReference type="GO" id="GO:0005737">
    <property type="term" value="C:cytoplasm"/>
    <property type="evidence" value="ECO:0007669"/>
    <property type="project" value="UniProtKB-SubCell"/>
</dbReference>
<keyword evidence="1 7" id="KW-0963">Cytoplasm</keyword>
<keyword evidence="5 7" id="KW-0819">tRNA processing</keyword>
<dbReference type="EC" id="2.1.1.205" evidence="7"/>
<feature type="binding site" evidence="7">
    <location>
        <position position="124"/>
    </location>
    <ligand>
        <name>S-adenosyl-L-methionine</name>
        <dbReference type="ChEBI" id="CHEBI:59789"/>
    </ligand>
</feature>
<comment type="catalytic activity">
    <reaction evidence="6 7">
        <text>cytidine(32)/guanosine(34) in tRNA + 2 S-adenosyl-L-methionine = 2'-O-methylcytidine(32)/2'-O-methylguanosine(34) in tRNA + 2 S-adenosyl-L-homocysteine + 2 H(+)</text>
        <dbReference type="Rhea" id="RHEA:42396"/>
        <dbReference type="Rhea" id="RHEA-COMP:10246"/>
        <dbReference type="Rhea" id="RHEA-COMP:10247"/>
        <dbReference type="ChEBI" id="CHEBI:15378"/>
        <dbReference type="ChEBI" id="CHEBI:57856"/>
        <dbReference type="ChEBI" id="CHEBI:59789"/>
        <dbReference type="ChEBI" id="CHEBI:74269"/>
        <dbReference type="ChEBI" id="CHEBI:74445"/>
        <dbReference type="ChEBI" id="CHEBI:74495"/>
        <dbReference type="ChEBI" id="CHEBI:82748"/>
        <dbReference type="EC" id="2.1.1.205"/>
    </reaction>
</comment>
<feature type="binding site" evidence="7">
    <location>
        <position position="53"/>
    </location>
    <ligand>
        <name>S-adenosyl-L-methionine</name>
        <dbReference type="ChEBI" id="CHEBI:59789"/>
    </ligand>
</feature>
<comment type="caution">
    <text evidence="10">The sequence shown here is derived from an EMBL/GenBank/DDBJ whole genome shotgun (WGS) entry which is preliminary data.</text>
</comment>
<dbReference type="InterPro" id="IPR015507">
    <property type="entry name" value="rRNA-MeTfrase_E"/>
</dbReference>
<feature type="binding site" evidence="7">
    <location>
        <position position="140"/>
    </location>
    <ligand>
        <name>S-adenosyl-L-methionine</name>
        <dbReference type="ChEBI" id="CHEBI:59789"/>
    </ligand>
</feature>
<dbReference type="InterPro" id="IPR028590">
    <property type="entry name" value="RNA_methyltr_E_TRM7"/>
</dbReference>
<evidence type="ECO:0000313" key="10">
    <source>
        <dbReference type="EMBL" id="KAG5929330.1"/>
    </source>
</evidence>
<keyword evidence="3 7" id="KW-0808">Transferase</keyword>
<evidence type="ECO:0000256" key="2">
    <source>
        <dbReference type="ARBA" id="ARBA00022603"/>
    </source>
</evidence>
<feature type="domain" description="Ribosomal RNA methyltransferase FtsJ" evidence="9">
    <location>
        <begin position="117"/>
        <end position="264"/>
    </location>
</feature>
<feature type="compositionally biased region" description="Polar residues" evidence="8">
    <location>
        <begin position="96"/>
        <end position="109"/>
    </location>
</feature>
<dbReference type="InterPro" id="IPR002877">
    <property type="entry name" value="RNA_MeTrfase_FtsJ_dom"/>
</dbReference>
<gene>
    <name evidence="10" type="ORF">E4U42_006242</name>
</gene>
<name>A0A8K0JDY2_9HYPO</name>
<evidence type="ECO:0000256" key="6">
    <source>
        <dbReference type="ARBA" id="ARBA00048902"/>
    </source>
</evidence>
<dbReference type="HAMAP" id="MF_03162">
    <property type="entry name" value="RNA_methyltr_E_TRM7"/>
    <property type="match status" value="1"/>
</dbReference>
<dbReference type="EMBL" id="SRPY01000062">
    <property type="protein sequence ID" value="KAG5929330.1"/>
    <property type="molecule type" value="Genomic_DNA"/>
</dbReference>
<feature type="binding site" evidence="7">
    <location>
        <position position="55"/>
    </location>
    <ligand>
        <name>S-adenosyl-L-methionine</name>
        <dbReference type="ChEBI" id="CHEBI:59789"/>
    </ligand>
</feature>
<dbReference type="InterPro" id="IPR050082">
    <property type="entry name" value="RNA_methyltr_RlmE"/>
</dbReference>
<dbReference type="GO" id="GO:0106340">
    <property type="term" value="F:tRNA (guanosine(34)-2'-O)-methyltransferase activity"/>
    <property type="evidence" value="ECO:0007669"/>
    <property type="project" value="UniProtKB-ARBA"/>
</dbReference>
<keyword evidence="2 7" id="KW-0489">Methyltransferase</keyword>
<dbReference type="InterPro" id="IPR029063">
    <property type="entry name" value="SAM-dependent_MTases_sf"/>
</dbReference>
<keyword evidence="4 7" id="KW-0949">S-adenosyl-L-methionine</keyword>
<feature type="region of interest" description="Disordered" evidence="8">
    <location>
        <begin position="92"/>
        <end position="113"/>
    </location>
</feature>
<feature type="active site" description="Proton acceptor" evidence="7">
    <location>
        <position position="221"/>
    </location>
</feature>
<comment type="function">
    <text evidence="7">Methylates the 2'-O-ribose of nucleotides at positions 32 and 34 of the tRNA anticodon loop of substrate tRNAs.</text>
</comment>
<feature type="region of interest" description="Disordered" evidence="8">
    <location>
        <begin position="335"/>
        <end position="360"/>
    </location>
</feature>
<dbReference type="AlphaFoldDB" id="A0A8K0JDY2"/>
<feature type="domain" description="Ribosomal RNA methyltransferase FtsJ" evidence="9">
    <location>
        <begin position="21"/>
        <end position="63"/>
    </location>
</feature>
<comment type="subcellular location">
    <subcellularLocation>
        <location evidence="7">Cytoplasm</location>
    </subcellularLocation>
</comment>
<protein>
    <recommendedName>
        <fullName evidence="7">Putative tRNA (cytidine(32)/guanosine(34)-2'-O)-methyltransferase</fullName>
        <ecNumber evidence="7">2.1.1.205</ecNumber>
    </recommendedName>
    <alternativeName>
        <fullName evidence="7">2'-O-ribose RNA methyltransferase TRM7 homolog</fullName>
    </alternativeName>
</protein>
<comment type="similarity">
    <text evidence="7">Belongs to the class I-like SAM-binding methyltransferase superfamily. RNA methyltransferase RlmE family. TRM7 subfamily.</text>
</comment>
<evidence type="ECO:0000256" key="5">
    <source>
        <dbReference type="ARBA" id="ARBA00022694"/>
    </source>
</evidence>
<feature type="binding site" evidence="7">
    <location>
        <position position="181"/>
    </location>
    <ligand>
        <name>S-adenosyl-L-methionine</name>
        <dbReference type="ChEBI" id="CHEBI:59789"/>
    </ligand>
</feature>
<evidence type="ECO:0000256" key="8">
    <source>
        <dbReference type="SAM" id="MobiDB-lite"/>
    </source>
</evidence>